<evidence type="ECO:0000256" key="1">
    <source>
        <dbReference type="SAM" id="MobiDB-lite"/>
    </source>
</evidence>
<accession>A0A2I0IBB1</accession>
<dbReference type="AlphaFoldDB" id="A0A2I0IBB1"/>
<sequence length="98" mass="10633">MNCVKFGVGEPTKAATSEEKDALTVNKQANRQTESSPNPLSVPSGVAKLCGLEFRLVGARMRAQSPGLGVSTFLWGRVIDTREKESPLHVYDPKIYGL</sequence>
<dbReference type="EMBL" id="PGOL01003508">
    <property type="protein sequence ID" value="PKI40666.1"/>
    <property type="molecule type" value="Genomic_DNA"/>
</dbReference>
<protein>
    <submittedName>
        <fullName evidence="2">Uncharacterized protein</fullName>
    </submittedName>
</protein>
<proteinExistence type="predicted"/>
<dbReference type="Proteomes" id="UP000233551">
    <property type="component" value="Unassembled WGS sequence"/>
</dbReference>
<comment type="caution">
    <text evidence="2">The sequence shown here is derived from an EMBL/GenBank/DDBJ whole genome shotgun (WGS) entry which is preliminary data.</text>
</comment>
<reference evidence="2 3" key="1">
    <citation type="submission" date="2017-11" db="EMBL/GenBank/DDBJ databases">
        <title>De-novo sequencing of pomegranate (Punica granatum L.) genome.</title>
        <authorList>
            <person name="Akparov Z."/>
            <person name="Amiraslanov A."/>
            <person name="Hajiyeva S."/>
            <person name="Abbasov M."/>
            <person name="Kaur K."/>
            <person name="Hamwieh A."/>
            <person name="Solovyev V."/>
            <person name="Salamov A."/>
            <person name="Braich B."/>
            <person name="Kosarev P."/>
            <person name="Mahmoud A."/>
            <person name="Hajiyev E."/>
            <person name="Babayeva S."/>
            <person name="Izzatullayeva V."/>
            <person name="Mammadov A."/>
            <person name="Mammadov A."/>
            <person name="Sharifova S."/>
            <person name="Ojaghi J."/>
            <person name="Eynullazada K."/>
            <person name="Bayramov B."/>
            <person name="Abdulazimova A."/>
            <person name="Shahmuradov I."/>
        </authorList>
    </citation>
    <scope>NUCLEOTIDE SEQUENCE [LARGE SCALE GENOMIC DNA]</scope>
    <source>
        <strain evidence="3">cv. AG2017</strain>
        <tissue evidence="2">Leaf</tissue>
    </source>
</reference>
<keyword evidence="3" id="KW-1185">Reference proteome</keyword>
<evidence type="ECO:0000313" key="2">
    <source>
        <dbReference type="EMBL" id="PKI40666.1"/>
    </source>
</evidence>
<organism evidence="2 3">
    <name type="scientific">Punica granatum</name>
    <name type="common">Pomegranate</name>
    <dbReference type="NCBI Taxonomy" id="22663"/>
    <lineage>
        <taxon>Eukaryota</taxon>
        <taxon>Viridiplantae</taxon>
        <taxon>Streptophyta</taxon>
        <taxon>Embryophyta</taxon>
        <taxon>Tracheophyta</taxon>
        <taxon>Spermatophyta</taxon>
        <taxon>Magnoliopsida</taxon>
        <taxon>eudicotyledons</taxon>
        <taxon>Gunneridae</taxon>
        <taxon>Pentapetalae</taxon>
        <taxon>rosids</taxon>
        <taxon>malvids</taxon>
        <taxon>Myrtales</taxon>
        <taxon>Lythraceae</taxon>
        <taxon>Punica</taxon>
    </lineage>
</organism>
<gene>
    <name evidence="2" type="ORF">CRG98_038921</name>
</gene>
<evidence type="ECO:0000313" key="3">
    <source>
        <dbReference type="Proteomes" id="UP000233551"/>
    </source>
</evidence>
<feature type="compositionally biased region" description="Polar residues" evidence="1">
    <location>
        <begin position="25"/>
        <end position="41"/>
    </location>
</feature>
<name>A0A2I0IBB1_PUNGR</name>
<feature type="region of interest" description="Disordered" evidence="1">
    <location>
        <begin position="1"/>
        <end position="42"/>
    </location>
</feature>